<dbReference type="InterPro" id="IPR037185">
    <property type="entry name" value="EmrE-like"/>
</dbReference>
<feature type="transmembrane region" description="Helical" evidence="8">
    <location>
        <begin position="177"/>
        <end position="195"/>
    </location>
</feature>
<dbReference type="NCBIfam" id="TIGR00688">
    <property type="entry name" value="rarD"/>
    <property type="match status" value="1"/>
</dbReference>
<protein>
    <submittedName>
        <fullName evidence="10">Chloramphenicol-sensitive protein RarD</fullName>
    </submittedName>
</protein>
<keyword evidence="7 8" id="KW-0472">Membrane</keyword>
<evidence type="ECO:0000256" key="4">
    <source>
        <dbReference type="ARBA" id="ARBA00022475"/>
    </source>
</evidence>
<name>A0A2P8FIZ4_9RHOB</name>
<reference evidence="10 11" key="1">
    <citation type="submission" date="2018-03" db="EMBL/GenBank/DDBJ databases">
        <title>Genomic Encyclopedia of Archaeal and Bacterial Type Strains, Phase II (KMG-II): from individual species to whole genera.</title>
        <authorList>
            <person name="Goeker M."/>
        </authorList>
    </citation>
    <scope>NUCLEOTIDE SEQUENCE [LARGE SCALE GENOMIC DNA]</scope>
    <source>
        <strain evidence="10 11">DSM 100673</strain>
    </source>
</reference>
<keyword evidence="5 8" id="KW-0812">Transmembrane</keyword>
<dbReference type="SUPFAM" id="SSF103481">
    <property type="entry name" value="Multidrug resistance efflux transporter EmrE"/>
    <property type="match status" value="2"/>
</dbReference>
<feature type="transmembrane region" description="Helical" evidence="8">
    <location>
        <begin position="98"/>
        <end position="119"/>
    </location>
</feature>
<feature type="transmembrane region" description="Helical" evidence="8">
    <location>
        <begin position="265"/>
        <end position="285"/>
    </location>
</feature>
<evidence type="ECO:0000256" key="7">
    <source>
        <dbReference type="ARBA" id="ARBA00023136"/>
    </source>
</evidence>
<sequence length="304" mass="32949">MGETQRAILAILGACVIWGLSPLFYRLLAHIPPIEVLAHRTLWSAVLFTLLIAIQSRLSELTGVLRPQRQALRVLLAALLVSFNWFVFIWSIGQERAIDASMGYFLFPLATVLLGRMVLGERQSPAQWFSVVLAAIAVLTLFVGLGVPPWIAVSLAGTFSAYGLIKKTLPLGPVISVTAEVLMLSPVALIVLWQIHGSGQGYFATNLQDSLLLICSGLLTATPLILFSRATRHLPLSTVGLLQYTNPSLQFLCAVLILSEPLLPVHMVAFPLIWIALAVYSIALWRQEKAASSTASAPGKSSTT</sequence>
<evidence type="ECO:0000256" key="2">
    <source>
        <dbReference type="ARBA" id="ARBA00007362"/>
    </source>
</evidence>
<evidence type="ECO:0000256" key="1">
    <source>
        <dbReference type="ARBA" id="ARBA00004651"/>
    </source>
</evidence>
<evidence type="ECO:0000256" key="6">
    <source>
        <dbReference type="ARBA" id="ARBA00022989"/>
    </source>
</evidence>
<dbReference type="RefSeq" id="WP_106606422.1">
    <property type="nucleotide sequence ID" value="NZ_PYGJ01000001.1"/>
</dbReference>
<dbReference type="Proteomes" id="UP000240418">
    <property type="component" value="Unassembled WGS sequence"/>
</dbReference>
<feature type="transmembrane region" description="Helical" evidence="8">
    <location>
        <begin position="74"/>
        <end position="92"/>
    </location>
</feature>
<dbReference type="EMBL" id="PYGJ01000001">
    <property type="protein sequence ID" value="PSL21690.1"/>
    <property type="molecule type" value="Genomic_DNA"/>
</dbReference>
<evidence type="ECO:0000313" key="10">
    <source>
        <dbReference type="EMBL" id="PSL21690.1"/>
    </source>
</evidence>
<evidence type="ECO:0000259" key="9">
    <source>
        <dbReference type="Pfam" id="PF00892"/>
    </source>
</evidence>
<accession>A0A2P8FIZ4</accession>
<dbReference type="InterPro" id="IPR004626">
    <property type="entry name" value="RarD"/>
</dbReference>
<comment type="caution">
    <text evidence="10">The sequence shown here is derived from an EMBL/GenBank/DDBJ whole genome shotgun (WGS) entry which is preliminary data.</text>
</comment>
<dbReference type="OrthoDB" id="369870at2"/>
<comment type="similarity">
    <text evidence="2">Belongs to the EamA transporter family.</text>
</comment>
<dbReference type="Pfam" id="PF00892">
    <property type="entry name" value="EamA"/>
    <property type="match status" value="1"/>
</dbReference>
<keyword evidence="3" id="KW-0813">Transport</keyword>
<proteinExistence type="inferred from homology"/>
<feature type="transmembrane region" description="Helical" evidence="8">
    <location>
        <begin position="7"/>
        <end position="25"/>
    </location>
</feature>
<feature type="transmembrane region" description="Helical" evidence="8">
    <location>
        <begin position="126"/>
        <end position="143"/>
    </location>
</feature>
<evidence type="ECO:0000256" key="8">
    <source>
        <dbReference type="SAM" id="Phobius"/>
    </source>
</evidence>
<evidence type="ECO:0000313" key="11">
    <source>
        <dbReference type="Proteomes" id="UP000240418"/>
    </source>
</evidence>
<feature type="transmembrane region" description="Helical" evidence="8">
    <location>
        <begin position="37"/>
        <end position="54"/>
    </location>
</feature>
<gene>
    <name evidence="10" type="ORF">CLV88_101114</name>
</gene>
<keyword evidence="4" id="KW-1003">Cell membrane</keyword>
<feature type="transmembrane region" description="Helical" evidence="8">
    <location>
        <begin position="207"/>
        <end position="227"/>
    </location>
</feature>
<dbReference type="InterPro" id="IPR000620">
    <property type="entry name" value="EamA_dom"/>
</dbReference>
<organism evidence="10 11">
    <name type="scientific">Shimia abyssi</name>
    <dbReference type="NCBI Taxonomy" id="1662395"/>
    <lineage>
        <taxon>Bacteria</taxon>
        <taxon>Pseudomonadati</taxon>
        <taxon>Pseudomonadota</taxon>
        <taxon>Alphaproteobacteria</taxon>
        <taxon>Rhodobacterales</taxon>
        <taxon>Roseobacteraceae</taxon>
    </lineage>
</organism>
<evidence type="ECO:0000256" key="3">
    <source>
        <dbReference type="ARBA" id="ARBA00022448"/>
    </source>
</evidence>
<comment type="subcellular location">
    <subcellularLocation>
        <location evidence="1">Cell membrane</location>
        <topology evidence="1">Multi-pass membrane protein</topology>
    </subcellularLocation>
</comment>
<dbReference type="PANTHER" id="PTHR22911:SF137">
    <property type="entry name" value="SOLUTE CARRIER FAMILY 35 MEMBER G2-RELATED"/>
    <property type="match status" value="1"/>
</dbReference>
<feature type="domain" description="EamA" evidence="9">
    <location>
        <begin position="6"/>
        <end position="142"/>
    </location>
</feature>
<dbReference type="AlphaFoldDB" id="A0A2P8FIZ4"/>
<dbReference type="GO" id="GO:0005886">
    <property type="term" value="C:plasma membrane"/>
    <property type="evidence" value="ECO:0007669"/>
    <property type="project" value="UniProtKB-SubCell"/>
</dbReference>
<evidence type="ECO:0000256" key="5">
    <source>
        <dbReference type="ARBA" id="ARBA00022692"/>
    </source>
</evidence>
<keyword evidence="6 8" id="KW-1133">Transmembrane helix</keyword>
<dbReference type="PANTHER" id="PTHR22911">
    <property type="entry name" value="ACYL-MALONYL CONDENSING ENZYME-RELATED"/>
    <property type="match status" value="1"/>
</dbReference>
<keyword evidence="11" id="KW-1185">Reference proteome</keyword>